<dbReference type="Pfam" id="PF05189">
    <property type="entry name" value="RTC_insert"/>
    <property type="match status" value="1"/>
</dbReference>
<accession>A0AAD5YKJ9</accession>
<dbReference type="Pfam" id="PF01137">
    <property type="entry name" value="RTC"/>
    <property type="match status" value="1"/>
</dbReference>
<dbReference type="GO" id="GO:0003963">
    <property type="term" value="F:RNA-3'-phosphate cyclase activity"/>
    <property type="evidence" value="ECO:0007669"/>
    <property type="project" value="TreeGrafter"/>
</dbReference>
<dbReference type="PANTHER" id="PTHR11096">
    <property type="entry name" value="RNA 3' TERMINAL PHOSPHATE CYCLASE"/>
    <property type="match status" value="1"/>
</dbReference>
<dbReference type="InterPro" id="IPR020719">
    <property type="entry name" value="RNA3'_term_phos_cycl-like_CS"/>
</dbReference>
<dbReference type="InterPro" id="IPR013792">
    <property type="entry name" value="RNA3'P_cycl/enolpyr_Trfase_a/b"/>
</dbReference>
<dbReference type="EMBL" id="JANIEX010001716">
    <property type="protein sequence ID" value="KAJ3555126.1"/>
    <property type="molecule type" value="Genomic_DNA"/>
</dbReference>
<reference evidence="3" key="1">
    <citation type="submission" date="2022-07" db="EMBL/GenBank/DDBJ databases">
        <title>Genome Sequence of Leucocoprinus birnbaumii.</title>
        <authorList>
            <person name="Buettner E."/>
        </authorList>
    </citation>
    <scope>NUCLEOTIDE SEQUENCE</scope>
    <source>
        <strain evidence="3">VT141</strain>
    </source>
</reference>
<dbReference type="InterPro" id="IPR000228">
    <property type="entry name" value="RNA3'_term_phos_cyc"/>
</dbReference>
<dbReference type="PANTHER" id="PTHR11096:SF0">
    <property type="entry name" value="RNA 3'-TERMINAL PHOSPHATE CYCLASE"/>
    <property type="match status" value="1"/>
</dbReference>
<evidence type="ECO:0000313" key="4">
    <source>
        <dbReference type="Proteomes" id="UP001213000"/>
    </source>
</evidence>
<dbReference type="AlphaFoldDB" id="A0AAD5YKJ9"/>
<organism evidence="3 4">
    <name type="scientific">Leucocoprinus birnbaumii</name>
    <dbReference type="NCBI Taxonomy" id="56174"/>
    <lineage>
        <taxon>Eukaryota</taxon>
        <taxon>Fungi</taxon>
        <taxon>Dikarya</taxon>
        <taxon>Basidiomycota</taxon>
        <taxon>Agaricomycotina</taxon>
        <taxon>Agaricomycetes</taxon>
        <taxon>Agaricomycetidae</taxon>
        <taxon>Agaricales</taxon>
        <taxon>Agaricineae</taxon>
        <taxon>Agaricaceae</taxon>
        <taxon>Leucocoprinus</taxon>
    </lineage>
</organism>
<feature type="domain" description="RNA 3'-terminal phosphate cyclase" evidence="1">
    <location>
        <begin position="22"/>
        <end position="400"/>
    </location>
</feature>
<evidence type="ECO:0008006" key="5">
    <source>
        <dbReference type="Google" id="ProtNLM"/>
    </source>
</evidence>
<dbReference type="PROSITE" id="PS01287">
    <property type="entry name" value="RTC"/>
    <property type="match status" value="1"/>
</dbReference>
<sequence length="420" mass="45241">MASAPSPLENGSDIQVIDGSVLEGGGQILRNTISLAGLLRKSIRIENIRHGRTKPGLKNQHRTGLQLAAEISHAKLTGASNGSTVIEFEPDKDKGIDLPGSWEADTVTAGSTTLLMQIALPLLLFRSSSQSGNGSSVLRLLGGTNAEQAPQIDYTRHIFIPFFRTHFLPLSSAPSSPSVELEIKKRGYFPKGGGELEVRVQPLEPGQKLRSVELVHAPRGRLVRVGGIAHYAGLPRVVGEGMRDAAVKMVRDNVRKGIWCPPGTRARIAPLSATISDGEEEEQEVLVDIMVRREPNQLTRGAGSGIVVWAEFENGAVLGGSAVGKKGFEPADVGRATVEELGKAIESGGCVDEWMQDQMIIFMALAEGRSEVRCGTEELSLHTKTAIWVAEQLTDTKFEVGQDESGHWIIRCDGVGFTMK</sequence>
<evidence type="ECO:0000313" key="3">
    <source>
        <dbReference type="EMBL" id="KAJ3555126.1"/>
    </source>
</evidence>
<dbReference type="InterPro" id="IPR037136">
    <property type="entry name" value="RNA3'_phos_cyclase_dom_sf"/>
</dbReference>
<name>A0AAD5YKJ9_9AGAR</name>
<dbReference type="InterPro" id="IPR023797">
    <property type="entry name" value="RNA3'_phos_cyclase_dom"/>
</dbReference>
<dbReference type="Proteomes" id="UP001213000">
    <property type="component" value="Unassembled WGS sequence"/>
</dbReference>
<proteinExistence type="predicted"/>
<dbReference type="Gene3D" id="3.30.360.20">
    <property type="entry name" value="RNA 3'-terminal phosphate cyclase, insert domain"/>
    <property type="match status" value="1"/>
</dbReference>
<protein>
    <recommendedName>
        <fullName evidence="5">RNA 3'-terminal-phosphate cyclase (ATP)</fullName>
    </recommendedName>
</protein>
<dbReference type="SUPFAM" id="SSF55205">
    <property type="entry name" value="EPT/RTPC-like"/>
    <property type="match status" value="2"/>
</dbReference>
<dbReference type="GO" id="GO:0006396">
    <property type="term" value="P:RNA processing"/>
    <property type="evidence" value="ECO:0007669"/>
    <property type="project" value="InterPro"/>
</dbReference>
<feature type="domain" description="RNA 3'-terminal phosphate cyclase insert" evidence="2">
    <location>
        <begin position="219"/>
        <end position="345"/>
    </location>
</feature>
<gene>
    <name evidence="3" type="ORF">NP233_g12281</name>
</gene>
<dbReference type="GO" id="GO:0005634">
    <property type="term" value="C:nucleus"/>
    <property type="evidence" value="ECO:0007669"/>
    <property type="project" value="TreeGrafter"/>
</dbReference>
<dbReference type="SUPFAM" id="SSF52913">
    <property type="entry name" value="RNA 3'-terminal phosphate cyclase, RPTC, insert domain"/>
    <property type="match status" value="1"/>
</dbReference>
<dbReference type="InterPro" id="IPR013791">
    <property type="entry name" value="RNA3'-term_phos_cycl_insert"/>
</dbReference>
<evidence type="ECO:0000259" key="1">
    <source>
        <dbReference type="Pfam" id="PF01137"/>
    </source>
</evidence>
<dbReference type="Gene3D" id="3.65.10.20">
    <property type="entry name" value="RNA 3'-terminal phosphate cyclase domain"/>
    <property type="match status" value="1"/>
</dbReference>
<keyword evidence="4" id="KW-1185">Reference proteome</keyword>
<comment type="caution">
    <text evidence="3">The sequence shown here is derived from an EMBL/GenBank/DDBJ whole genome shotgun (WGS) entry which is preliminary data.</text>
</comment>
<evidence type="ECO:0000259" key="2">
    <source>
        <dbReference type="Pfam" id="PF05189"/>
    </source>
</evidence>
<dbReference type="InterPro" id="IPR036553">
    <property type="entry name" value="RPTC_insert"/>
</dbReference>